<evidence type="ECO:0000313" key="2">
    <source>
        <dbReference type="EMBL" id="KKD01577.1"/>
    </source>
</evidence>
<accession>A0A0F5VID1</accession>
<sequence length="196" mass="21061">MHCAENLSRQGGFSLTELTVATGLSLMVLSLLVHLLMAGKQAALSRSLQLMLAQDVQDAWRMLSGDLRRAGFQTTEPGTPLLLPGATHTVQVTAGECLVLSYELAGRAVVKAYYPQDGELRVRSSHDSFPVPALACQGGQALLDSRWMTVTDWQVQSDTDLAAGISGQQLLVRLSVASLDGSVRLEEAMVLTVRNP</sequence>
<dbReference type="AlphaFoldDB" id="A0A0F5VID1"/>
<keyword evidence="1" id="KW-0472">Membrane</keyword>
<dbReference type="Proteomes" id="UP000033633">
    <property type="component" value="Unassembled WGS sequence"/>
</dbReference>
<gene>
    <name evidence="2" type="ORF">KY46_01815</name>
</gene>
<dbReference type="EMBL" id="JWYV01000001">
    <property type="protein sequence ID" value="KKD01577.1"/>
    <property type="molecule type" value="Genomic_DNA"/>
</dbReference>
<keyword evidence="3" id="KW-1185">Reference proteome</keyword>
<evidence type="ECO:0000256" key="1">
    <source>
        <dbReference type="SAM" id="Phobius"/>
    </source>
</evidence>
<keyword evidence="1" id="KW-1133">Transmembrane helix</keyword>
<dbReference type="OrthoDB" id="5817298at2"/>
<keyword evidence="1" id="KW-0812">Transmembrane</keyword>
<reference evidence="2 3" key="1">
    <citation type="submission" date="2014-12" db="EMBL/GenBank/DDBJ databases">
        <title>Mercury Reductase activity and rhizosphere competence traits in the genome of root associated Photobacterium halotolerans MELD1.</title>
        <authorList>
            <person name="Mathew D.C."/>
            <person name="Huang C.-C."/>
        </authorList>
    </citation>
    <scope>NUCLEOTIDE SEQUENCE [LARGE SCALE GENOMIC DNA]</scope>
    <source>
        <strain evidence="2 3">MELD1</strain>
    </source>
</reference>
<dbReference type="RefSeq" id="WP_046218900.1">
    <property type="nucleotide sequence ID" value="NZ_JWYV01000001.1"/>
</dbReference>
<evidence type="ECO:0008006" key="4">
    <source>
        <dbReference type="Google" id="ProtNLM"/>
    </source>
</evidence>
<feature type="transmembrane region" description="Helical" evidence="1">
    <location>
        <begin position="20"/>
        <end position="39"/>
    </location>
</feature>
<dbReference type="PATRIC" id="fig|265726.11.peg.392"/>
<evidence type="ECO:0000313" key="3">
    <source>
        <dbReference type="Proteomes" id="UP000033633"/>
    </source>
</evidence>
<organism evidence="2 3">
    <name type="scientific">Photobacterium halotolerans</name>
    <dbReference type="NCBI Taxonomy" id="265726"/>
    <lineage>
        <taxon>Bacteria</taxon>
        <taxon>Pseudomonadati</taxon>
        <taxon>Pseudomonadota</taxon>
        <taxon>Gammaproteobacteria</taxon>
        <taxon>Vibrionales</taxon>
        <taxon>Vibrionaceae</taxon>
        <taxon>Photobacterium</taxon>
    </lineage>
</organism>
<name>A0A0F5VID1_9GAMM</name>
<dbReference type="STRING" id="265726.KY46_01815"/>
<comment type="caution">
    <text evidence="2">The sequence shown here is derived from an EMBL/GenBank/DDBJ whole genome shotgun (WGS) entry which is preliminary data.</text>
</comment>
<proteinExistence type="predicted"/>
<protein>
    <recommendedName>
        <fullName evidence="4">Prepilin-type N-terminal cleavage/methylation domain-containing protein</fullName>
    </recommendedName>
</protein>